<evidence type="ECO:0000313" key="3">
    <source>
        <dbReference type="EMBL" id="MDR6235239.1"/>
    </source>
</evidence>
<proteinExistence type="inferred from homology"/>
<dbReference type="FunFam" id="3.40.50.720:FF:000084">
    <property type="entry name" value="Short-chain dehydrogenase reductase"/>
    <property type="match status" value="1"/>
</dbReference>
<gene>
    <name evidence="3" type="ORF">QE440_002980</name>
</gene>
<dbReference type="InterPro" id="IPR036291">
    <property type="entry name" value="NAD(P)-bd_dom_sf"/>
</dbReference>
<sequence>MAATERGRLAGKTALITGVGNGIGQACALLFARQGARVLGCDRDTAAAEQTLALARAEGLQNLAIYTCDLTQPAAVKAWIEWACAQGDGGFDCLVNAAAFGAFAWIEDMDYEAQWRRTLTGELDIVFLVCQAAWPVLKARGGGVVLNFASANARMALEGSPALAHCAGKGGVLAMTRQLAMEGGPYNIRANTLSPGLIETQATRTHMARDPELRPTALSRQFLRERLGTPEDVAWAAVFLASDEAVWITGADLAIDAGATAG</sequence>
<dbReference type="Gene3D" id="3.40.50.720">
    <property type="entry name" value="NAD(P)-binding Rossmann-like Domain"/>
    <property type="match status" value="1"/>
</dbReference>
<dbReference type="AlphaFoldDB" id="A0AAJ2BRU2"/>
<dbReference type="PRINTS" id="PR00080">
    <property type="entry name" value="SDRFAMILY"/>
</dbReference>
<dbReference type="CDD" id="cd05233">
    <property type="entry name" value="SDR_c"/>
    <property type="match status" value="1"/>
</dbReference>
<dbReference type="RefSeq" id="WP_309759674.1">
    <property type="nucleotide sequence ID" value="NZ_JAVJAF010000001.1"/>
</dbReference>
<accession>A0AAJ2BRU2</accession>
<protein>
    <submittedName>
        <fullName evidence="3">NAD(P)-dependent dehydrogenase (Short-subunit alcohol dehydrogenase family)</fullName>
    </submittedName>
</protein>
<dbReference type="EMBL" id="JAVJAF010000001">
    <property type="protein sequence ID" value="MDR6235239.1"/>
    <property type="molecule type" value="Genomic_DNA"/>
</dbReference>
<dbReference type="PANTHER" id="PTHR43477:SF1">
    <property type="entry name" value="DIHYDROANTICAPSIN 7-DEHYDROGENASE"/>
    <property type="match status" value="1"/>
</dbReference>
<name>A0AAJ2BRU2_9PSED</name>
<dbReference type="PANTHER" id="PTHR43477">
    <property type="entry name" value="DIHYDROANTICAPSIN 7-DEHYDROGENASE"/>
    <property type="match status" value="1"/>
</dbReference>
<dbReference type="PROSITE" id="PS51257">
    <property type="entry name" value="PROKAR_LIPOPROTEIN"/>
    <property type="match status" value="1"/>
</dbReference>
<reference evidence="3" key="1">
    <citation type="submission" date="2023-08" db="EMBL/GenBank/DDBJ databases">
        <title>Functional and genomic diversity of the sorghum phyllosphere microbiome.</title>
        <authorList>
            <person name="Shade A."/>
        </authorList>
    </citation>
    <scope>NUCLEOTIDE SEQUENCE</scope>
    <source>
        <strain evidence="3">SORGH_AS_0201</strain>
    </source>
</reference>
<evidence type="ECO:0000256" key="1">
    <source>
        <dbReference type="ARBA" id="ARBA00006484"/>
    </source>
</evidence>
<dbReference type="SUPFAM" id="SSF51735">
    <property type="entry name" value="NAD(P)-binding Rossmann-fold domains"/>
    <property type="match status" value="1"/>
</dbReference>
<comment type="similarity">
    <text evidence="1">Belongs to the short-chain dehydrogenases/reductases (SDR) family.</text>
</comment>
<dbReference type="GO" id="GO:0016491">
    <property type="term" value="F:oxidoreductase activity"/>
    <property type="evidence" value="ECO:0007669"/>
    <property type="project" value="UniProtKB-KW"/>
</dbReference>
<organism evidence="3 4">
    <name type="scientific">Pseudomonas oryzihabitans</name>
    <dbReference type="NCBI Taxonomy" id="47885"/>
    <lineage>
        <taxon>Bacteria</taxon>
        <taxon>Pseudomonadati</taxon>
        <taxon>Pseudomonadota</taxon>
        <taxon>Gammaproteobacteria</taxon>
        <taxon>Pseudomonadales</taxon>
        <taxon>Pseudomonadaceae</taxon>
        <taxon>Pseudomonas</taxon>
    </lineage>
</organism>
<keyword evidence="2" id="KW-0560">Oxidoreductase</keyword>
<evidence type="ECO:0000313" key="4">
    <source>
        <dbReference type="Proteomes" id="UP001268036"/>
    </source>
</evidence>
<dbReference type="InterPro" id="IPR051122">
    <property type="entry name" value="SDR_DHRS6-like"/>
</dbReference>
<evidence type="ECO:0000256" key="2">
    <source>
        <dbReference type="ARBA" id="ARBA00023002"/>
    </source>
</evidence>
<comment type="caution">
    <text evidence="3">The sequence shown here is derived from an EMBL/GenBank/DDBJ whole genome shotgun (WGS) entry which is preliminary data.</text>
</comment>
<dbReference type="InterPro" id="IPR002347">
    <property type="entry name" value="SDR_fam"/>
</dbReference>
<dbReference type="Proteomes" id="UP001268036">
    <property type="component" value="Unassembled WGS sequence"/>
</dbReference>
<dbReference type="Pfam" id="PF13561">
    <property type="entry name" value="adh_short_C2"/>
    <property type="match status" value="1"/>
</dbReference>
<dbReference type="PRINTS" id="PR00081">
    <property type="entry name" value="GDHRDH"/>
</dbReference>